<dbReference type="PRINTS" id="PR00420">
    <property type="entry name" value="RNGMNOXGNASE"/>
</dbReference>
<proteinExistence type="predicted"/>
<dbReference type="Gene3D" id="3.50.50.60">
    <property type="entry name" value="FAD/NAD(P)-binding domain"/>
    <property type="match status" value="1"/>
</dbReference>
<evidence type="ECO:0000313" key="3">
    <source>
        <dbReference type="Proteomes" id="UP001165287"/>
    </source>
</evidence>
<dbReference type="Proteomes" id="UP001165287">
    <property type="component" value="Unassembled WGS sequence"/>
</dbReference>
<reference evidence="2" key="1">
    <citation type="submission" date="2024-05" db="EMBL/GenBank/DDBJ databases">
        <title>Metabacillus sp. nov., isolated from the rhizosphere soil of tomato plants.</title>
        <authorList>
            <person name="Ma R."/>
        </authorList>
    </citation>
    <scope>NUCLEOTIDE SEQUENCE</scope>
    <source>
        <strain evidence="2">DBTR6</strain>
    </source>
</reference>
<dbReference type="EMBL" id="JAIQUM010000061">
    <property type="protein sequence ID" value="MBZ5752607.1"/>
    <property type="molecule type" value="Genomic_DNA"/>
</dbReference>
<dbReference type="SUPFAM" id="SSF51905">
    <property type="entry name" value="FAD/NAD(P)-binding domain"/>
    <property type="match status" value="1"/>
</dbReference>
<gene>
    <name evidence="2" type="ORF">K9V48_20780</name>
</gene>
<dbReference type="InterPro" id="IPR002938">
    <property type="entry name" value="FAD-bd"/>
</dbReference>
<evidence type="ECO:0000259" key="1">
    <source>
        <dbReference type="Pfam" id="PF01494"/>
    </source>
</evidence>
<feature type="domain" description="FAD-binding" evidence="1">
    <location>
        <begin position="5"/>
        <end position="325"/>
    </location>
</feature>
<dbReference type="InterPro" id="IPR036188">
    <property type="entry name" value="FAD/NAD-bd_sf"/>
</dbReference>
<evidence type="ECO:0000313" key="2">
    <source>
        <dbReference type="EMBL" id="MBZ5752607.1"/>
    </source>
</evidence>
<keyword evidence="3" id="KW-1185">Reference proteome</keyword>
<dbReference type="PANTHER" id="PTHR42685">
    <property type="entry name" value="GERANYLGERANYL DIPHOSPHATE REDUCTASE"/>
    <property type="match status" value="1"/>
</dbReference>
<dbReference type="PANTHER" id="PTHR42685:SF22">
    <property type="entry name" value="CONDITIONED MEDIUM FACTOR RECEPTOR 1"/>
    <property type="match status" value="1"/>
</dbReference>
<name>A0ABS7UX27_9BACI</name>
<comment type="caution">
    <text evidence="2">The sequence shown here is derived from an EMBL/GenBank/DDBJ whole genome shotgun (WGS) entry which is preliminary data.</text>
</comment>
<dbReference type="Pfam" id="PF01494">
    <property type="entry name" value="FAD_binding_3"/>
    <property type="match status" value="1"/>
</dbReference>
<accession>A0ABS7UX27</accession>
<organism evidence="2 3">
    <name type="scientific">Metabacillus rhizolycopersici</name>
    <dbReference type="NCBI Taxonomy" id="2875709"/>
    <lineage>
        <taxon>Bacteria</taxon>
        <taxon>Bacillati</taxon>
        <taxon>Bacillota</taxon>
        <taxon>Bacilli</taxon>
        <taxon>Bacillales</taxon>
        <taxon>Bacillaceae</taxon>
        <taxon>Metabacillus</taxon>
    </lineage>
</organism>
<dbReference type="RefSeq" id="WP_224141059.1">
    <property type="nucleotide sequence ID" value="NZ_JAIQUM010000061.1"/>
</dbReference>
<dbReference type="InterPro" id="IPR050407">
    <property type="entry name" value="Geranylgeranyl_reductase"/>
</dbReference>
<sequence length="410" mass="46361">MTEIYDVIITGARCAGSTLAIYLSRAGFRVLLVDRAVFPSDTLSTHTFFNNTVAILREIGVMDQLVETNTPPVRQIKFQFDDTVIEGVIPKVRGEDSCFCIRRTSFDHVMIEQARSEQNVTVLEGFCVTNVLCNGETIIGVEGINSHGRKQQFRAKVVVGADGRSSIIRKLAKSELKVTVPANAAIYYGYYSNLRKENVPKFEVYKIKDHTAILFPTSDDLYVVIGIMSLENKIWIQRMKSNPESGLRDFLKNHFKNTSIAERFQSARLMQPIKGIVGYDNYWYKGMGKGWALVGDAISFKDPGMAQGMHDAIYGARILSTVLSNHHDWEKEWETMADEYQKIIEDEFMVRFHMGCQISKNEPISEQQAAVNKIICSYPGTTQKFLGIYNYANEPADLETEIKNIIQAQT</sequence>
<protein>
    <submittedName>
        <fullName evidence="2">NAD(P)/FAD-dependent oxidoreductase</fullName>
    </submittedName>
</protein>